<dbReference type="PANTHER" id="PTHR31691">
    <property type="entry name" value="ROTATIN"/>
    <property type="match status" value="1"/>
</dbReference>
<evidence type="ECO:0000259" key="1">
    <source>
        <dbReference type="Pfam" id="PF14726"/>
    </source>
</evidence>
<dbReference type="GO" id="GO:0010457">
    <property type="term" value="P:centriole-centriole cohesion"/>
    <property type="evidence" value="ECO:0007669"/>
    <property type="project" value="TreeGrafter"/>
</dbReference>
<dbReference type="Pfam" id="PF14726">
    <property type="entry name" value="RTTN_N"/>
    <property type="match status" value="1"/>
</dbReference>
<feature type="domain" description="Rotatin N-terminal" evidence="1">
    <location>
        <begin position="21"/>
        <end position="116"/>
    </location>
</feature>
<gene>
    <name evidence="2" type="ORF">NQ315_002033</name>
</gene>
<dbReference type="InterPro" id="IPR011989">
    <property type="entry name" value="ARM-like"/>
</dbReference>
<dbReference type="GO" id="GO:0032053">
    <property type="term" value="P:ciliary basal body organization"/>
    <property type="evidence" value="ECO:0007669"/>
    <property type="project" value="TreeGrafter"/>
</dbReference>
<name>A0AAV8V9Y8_9CUCU</name>
<sequence length="1801" mass="204946">MTAAEDTISSHIQKLGHSILEIRERALFNVVSKLENSSLLEGDPGRGRDLLTRLFQWFLFEPCTQEEVVFSLLKLILKSESGGIIINHYGVAAIKTEIHRLRSYLDPKYFSHLDELNKIIDERVQIKASSEAVTPLSYRAGTNDTHDFYSRTNSSESVITTTFDKCEQRETTFGAQTGFQNWSYKNSKLSLLTQPNSAPISSKSSVQSLEQEQVSEPVENLEDILELKRNQLSLPTFCCKTLIKVFEYLCIKKDSVGNDEFTLNMVGINYCLCILEDVFYIFFFTFGKDTWDMEQSEISLTVLREFNEMLIRYGETLEYFRMKCVFSERNSAYRLIYFYLTHNVSLLLKHLIPESKMSIILPRNLKCALSNSLLDVLLRTLYPEAHETILNYVKGFNDNTERESLTKYENVTLICNGMSATIRFLKQYETLTISKGLKLAKEALPSIEFHANFELLKGLVDMCSSKFHQLADSNEMIETVEDVVLNLLSHNLISIKKEVYRLCHRIILNHIGPEANLDLKGSQILFLLNPKILINITVFGMTNQDLDIKRYAKDILLYILKCRILVSEEAWNKIVQALIPALPVLVCHCSKDVTLGNALLTLIDPDVAEENQAYLRSDAFSRICWLLTSSERLRGSLPRFKAVFDSSLANVCYVKATVDVNKSRTTDHFYQPTSLRQVMEILKSENLEPAVRRSALNQVSVMLEDPLLHQVFLEMNGIVLMIKIMKTALIGREYKDYPDSIIPITSVMKNICFYHSNVREELSMDIEVFYCLLQGLFLYFTEERMQQDCATLLCLLIFKDFIRGTPSNASFSLPALMRNNLQLPFLCNTHWEVSDYANESLKNVISSDPWCLASVRIQWNLEIFGGAQELMKANDINYDKVKLDFPHELKLNNSDLRALKNYLDALLSSLVHLSADLNWSKGNYNQKNVMQRLITVLCEFIEVFHCGKGSYAAVSVMGLSITRNVLVILNNLIAELQHTKVKFWEKYFFNDLGGISVKSFLSLWTSRDVIVRAGALQLFCNLTTTVRVCAEILREEDHLDQSILDLSFAVLVDDCEADIVREYAAYLLANIVSHLTPSDKMVHSNFPLDKNYTNKLLHLIQEYNVYLCLETIFNNGFTLKLPVNNSEDSIYELYKKASVNATPGLLKAAGVCLHNFLILAPEDVIMKLQEYDLVKLLFRSICNPSRIISSARDLSLYCDILEMDAVLCSALTKVSSSSPTSTETLIYACDCFNVLISLLDSKHFRLDLPHLIYLRNELWVEIFHLLTTLLECGCGNNEDAPHDKSVEVVTIFCQALSESKCKPFLETVYESISSIGFTRLQNSALVFLASLLKFEAYKNFNKSNPGTNIPEKYCLQNVFDSFSAPRSAVMRCKTQNRKINTRFDKKENYFDVALSNWEDKAKYDYDGIYFIENNNSDLIAGAEFCKMLIYLYNTTISKNKDVCSKNKENITSALTGLLCISEEAKNYALETNFLNVLIKQLNEKHIQLSLDSVECLRRTMDKKRICPLLNNVNDIINLVTNFMIANDAVKTEATALGLAHVVHKLWIWFLTNHSYLIDVLRLLSVYTAECALGCQSLTLTSSIAGCGARKTPSSVSLLHDLITLVVKEMERVSKTHDLTVLALSLNIMCNCCKSLECRILFSKSNLFSGLLRLRPDITKRQKPWDSVESMWLEFLQTFTLYPEGQMCVPKSCDILEITTSLILNAKPENKAMSLLLSAGEFLNILQAGLVNGTVKEINILVVVIWALVANNQRAKIIFKSAHLDAVLEDIVKRYQFLEHGALSEVDFNRIAAVLNMLRNDN</sequence>
<accession>A0AAV8V9Y8</accession>
<dbReference type="GO" id="GO:0007099">
    <property type="term" value="P:centriole replication"/>
    <property type="evidence" value="ECO:0007669"/>
    <property type="project" value="TreeGrafter"/>
</dbReference>
<dbReference type="GO" id="GO:0005814">
    <property type="term" value="C:centriole"/>
    <property type="evidence" value="ECO:0007669"/>
    <property type="project" value="TreeGrafter"/>
</dbReference>
<keyword evidence="3" id="KW-1185">Reference proteome</keyword>
<reference evidence="2 3" key="1">
    <citation type="journal article" date="2023" name="Insect Mol. Biol.">
        <title>Genome sequencing provides insights into the evolution of gene families encoding plant cell wall-degrading enzymes in longhorned beetles.</title>
        <authorList>
            <person name="Shin N.R."/>
            <person name="Okamura Y."/>
            <person name="Kirsch R."/>
            <person name="Pauchet Y."/>
        </authorList>
    </citation>
    <scope>NUCLEOTIDE SEQUENCE [LARGE SCALE GENOMIC DNA]</scope>
    <source>
        <strain evidence="2">EAD_L_NR</strain>
    </source>
</reference>
<evidence type="ECO:0000313" key="2">
    <source>
        <dbReference type="EMBL" id="KAJ8910706.1"/>
    </source>
</evidence>
<dbReference type="EMBL" id="JANEYG010000260">
    <property type="protein sequence ID" value="KAJ8910706.1"/>
    <property type="molecule type" value="Genomic_DNA"/>
</dbReference>
<organism evidence="2 3">
    <name type="scientific">Exocentrus adspersus</name>
    <dbReference type="NCBI Taxonomy" id="1586481"/>
    <lineage>
        <taxon>Eukaryota</taxon>
        <taxon>Metazoa</taxon>
        <taxon>Ecdysozoa</taxon>
        <taxon>Arthropoda</taxon>
        <taxon>Hexapoda</taxon>
        <taxon>Insecta</taxon>
        <taxon>Pterygota</taxon>
        <taxon>Neoptera</taxon>
        <taxon>Endopterygota</taxon>
        <taxon>Coleoptera</taxon>
        <taxon>Polyphaga</taxon>
        <taxon>Cucujiformia</taxon>
        <taxon>Chrysomeloidea</taxon>
        <taxon>Cerambycidae</taxon>
        <taxon>Lamiinae</taxon>
        <taxon>Acanthocinini</taxon>
        <taxon>Exocentrus</taxon>
    </lineage>
</organism>
<dbReference type="Proteomes" id="UP001159042">
    <property type="component" value="Unassembled WGS sequence"/>
</dbReference>
<dbReference type="InterPro" id="IPR016024">
    <property type="entry name" value="ARM-type_fold"/>
</dbReference>
<dbReference type="SUPFAM" id="SSF48371">
    <property type="entry name" value="ARM repeat"/>
    <property type="match status" value="2"/>
</dbReference>
<proteinExistence type="predicted"/>
<dbReference type="Gene3D" id="1.25.10.10">
    <property type="entry name" value="Leucine-rich Repeat Variant"/>
    <property type="match status" value="1"/>
</dbReference>
<dbReference type="InterPro" id="IPR029249">
    <property type="entry name" value="Rotatin_N"/>
</dbReference>
<dbReference type="GO" id="GO:0005813">
    <property type="term" value="C:centrosome"/>
    <property type="evidence" value="ECO:0007669"/>
    <property type="project" value="InterPro"/>
</dbReference>
<comment type="caution">
    <text evidence="2">The sequence shown here is derived from an EMBL/GenBank/DDBJ whole genome shotgun (WGS) entry which is preliminary data.</text>
</comment>
<protein>
    <recommendedName>
        <fullName evidence="1">Rotatin N-terminal domain-containing protein</fullName>
    </recommendedName>
</protein>
<dbReference type="InterPro" id="IPR030791">
    <property type="entry name" value="Rotatin"/>
</dbReference>
<dbReference type="GO" id="GO:0036064">
    <property type="term" value="C:ciliary basal body"/>
    <property type="evidence" value="ECO:0007669"/>
    <property type="project" value="InterPro"/>
</dbReference>
<dbReference type="PANTHER" id="PTHR31691:SF1">
    <property type="entry name" value="ROTATIN"/>
    <property type="match status" value="1"/>
</dbReference>
<evidence type="ECO:0000313" key="3">
    <source>
        <dbReference type="Proteomes" id="UP001159042"/>
    </source>
</evidence>